<feature type="domain" description="Methyltransferase" evidence="1">
    <location>
        <begin position="2"/>
        <end position="64"/>
    </location>
</feature>
<evidence type="ECO:0000313" key="3">
    <source>
        <dbReference type="Proteomes" id="UP000472276"/>
    </source>
</evidence>
<reference evidence="3" key="1">
    <citation type="submission" date="2020-03" db="EMBL/GenBank/DDBJ databases">
        <title>Evolution of repeat sequences and sex chromosomes of tilapia species revealed by chromosome-level genomes.</title>
        <authorList>
            <person name="Xu L."/>
            <person name="Tao W."/>
            <person name="Wang D."/>
            <person name="Zhou Q."/>
        </authorList>
    </citation>
    <scope>NUCLEOTIDE SEQUENCE [LARGE SCALE GENOMIC DNA]</scope>
    <source>
        <strain evidence="3">Israel</strain>
    </source>
</reference>
<name>A0AAZ1X1A9_OREAU</name>
<dbReference type="Pfam" id="PF13679">
    <property type="entry name" value="Methyltransf_32"/>
    <property type="match status" value="1"/>
</dbReference>
<dbReference type="InterPro" id="IPR025714">
    <property type="entry name" value="Methyltranfer_dom"/>
</dbReference>
<proteinExistence type="predicted"/>
<sequence>LCEQTDCNRVVDVGSGQGHLTRFLSFGLGLSVTAIDADPTLVAMASKFDGQLVWALEKEKQKKAVVKKSILGVIKKSKPINKN</sequence>
<dbReference type="SUPFAM" id="SSF53335">
    <property type="entry name" value="S-adenosyl-L-methionine-dependent methyltransferases"/>
    <property type="match status" value="1"/>
</dbReference>
<evidence type="ECO:0000313" key="2">
    <source>
        <dbReference type="Ensembl" id="ENSOABP00000061498.1"/>
    </source>
</evidence>
<dbReference type="Proteomes" id="UP000472276">
    <property type="component" value="Unassembled WGS sequence"/>
</dbReference>
<dbReference type="InterPro" id="IPR052220">
    <property type="entry name" value="METTL25"/>
</dbReference>
<dbReference type="Gene3D" id="3.40.50.150">
    <property type="entry name" value="Vaccinia Virus protein VP39"/>
    <property type="match status" value="1"/>
</dbReference>
<accession>A0AAZ1X1A9</accession>
<keyword evidence="3" id="KW-1185">Reference proteome</keyword>
<reference evidence="2" key="3">
    <citation type="submission" date="2025-09" db="UniProtKB">
        <authorList>
            <consortium name="Ensembl"/>
        </authorList>
    </citation>
    <scope>IDENTIFICATION</scope>
</reference>
<protein>
    <recommendedName>
        <fullName evidence="1">Methyltransferase domain-containing protein</fullName>
    </recommendedName>
</protein>
<dbReference type="AlphaFoldDB" id="A0AAZ1X1A9"/>
<dbReference type="PANTHER" id="PTHR12496:SF2">
    <property type="entry name" value="METHYLTRANSFERASE-LIKE PROTEIN 25B"/>
    <property type="match status" value="1"/>
</dbReference>
<dbReference type="CDD" id="cd02440">
    <property type="entry name" value="AdoMet_MTases"/>
    <property type="match status" value="1"/>
</dbReference>
<dbReference type="PANTHER" id="PTHR12496">
    <property type="entry name" value="CGI-41 METHYLTRANSFERASE"/>
    <property type="match status" value="1"/>
</dbReference>
<reference evidence="2" key="2">
    <citation type="submission" date="2025-08" db="UniProtKB">
        <authorList>
            <consortium name="Ensembl"/>
        </authorList>
    </citation>
    <scope>IDENTIFICATION</scope>
</reference>
<organism evidence="2 3">
    <name type="scientific">Oreochromis aureus</name>
    <name type="common">Israeli tilapia</name>
    <name type="synonym">Chromis aureus</name>
    <dbReference type="NCBI Taxonomy" id="47969"/>
    <lineage>
        <taxon>Eukaryota</taxon>
        <taxon>Metazoa</taxon>
        <taxon>Chordata</taxon>
        <taxon>Craniata</taxon>
        <taxon>Vertebrata</taxon>
        <taxon>Euteleostomi</taxon>
        <taxon>Actinopterygii</taxon>
        <taxon>Neopterygii</taxon>
        <taxon>Teleostei</taxon>
        <taxon>Neoteleostei</taxon>
        <taxon>Acanthomorphata</taxon>
        <taxon>Ovalentaria</taxon>
        <taxon>Cichlomorphae</taxon>
        <taxon>Cichliformes</taxon>
        <taxon>Cichlidae</taxon>
        <taxon>African cichlids</taxon>
        <taxon>Pseudocrenilabrinae</taxon>
        <taxon>Oreochromini</taxon>
        <taxon>Oreochromis</taxon>
    </lineage>
</organism>
<evidence type="ECO:0000259" key="1">
    <source>
        <dbReference type="Pfam" id="PF13679"/>
    </source>
</evidence>
<dbReference type="Ensembl" id="ENSOABT00000079050.1">
    <property type="protein sequence ID" value="ENSOABP00000061498.1"/>
    <property type="gene ID" value="ENSOABG00000004574.2"/>
</dbReference>
<dbReference type="InterPro" id="IPR029063">
    <property type="entry name" value="SAM-dependent_MTases_sf"/>
</dbReference>